<organism evidence="1 2">
    <name type="scientific">Novosphingobium tardum</name>
    <dbReference type="NCBI Taxonomy" id="1538021"/>
    <lineage>
        <taxon>Bacteria</taxon>
        <taxon>Pseudomonadati</taxon>
        <taxon>Pseudomonadota</taxon>
        <taxon>Alphaproteobacteria</taxon>
        <taxon>Sphingomonadales</taxon>
        <taxon>Sphingomonadaceae</taxon>
        <taxon>Novosphingobium</taxon>
    </lineage>
</organism>
<reference evidence="2" key="1">
    <citation type="journal article" date="2019" name="Int. J. Syst. Evol. Microbiol.">
        <title>The Global Catalogue of Microorganisms (GCM) 10K type strain sequencing project: providing services to taxonomists for standard genome sequencing and annotation.</title>
        <authorList>
            <consortium name="The Broad Institute Genomics Platform"/>
            <consortium name="The Broad Institute Genome Sequencing Center for Infectious Disease"/>
            <person name="Wu L."/>
            <person name="Ma J."/>
        </authorList>
    </citation>
    <scope>NUCLEOTIDE SEQUENCE [LARGE SCALE GENOMIC DNA]</scope>
    <source>
        <strain evidence="2">CGMCC 1.12989</strain>
    </source>
</reference>
<gene>
    <name evidence="1" type="ORF">ACFO0A_13895</name>
</gene>
<dbReference type="RefSeq" id="WP_379539598.1">
    <property type="nucleotide sequence ID" value="NZ_JBHSDR010000006.1"/>
</dbReference>
<protein>
    <submittedName>
        <fullName evidence="1">Uncharacterized protein</fullName>
    </submittedName>
</protein>
<comment type="caution">
    <text evidence="1">The sequence shown here is derived from an EMBL/GenBank/DDBJ whole genome shotgun (WGS) entry which is preliminary data.</text>
</comment>
<evidence type="ECO:0000313" key="2">
    <source>
        <dbReference type="Proteomes" id="UP001595828"/>
    </source>
</evidence>
<keyword evidence="2" id="KW-1185">Reference proteome</keyword>
<dbReference type="EMBL" id="JBHSDR010000006">
    <property type="protein sequence ID" value="MFC4296148.1"/>
    <property type="molecule type" value="Genomic_DNA"/>
</dbReference>
<dbReference type="Proteomes" id="UP001595828">
    <property type="component" value="Unassembled WGS sequence"/>
</dbReference>
<accession>A0ABV8RRX2</accession>
<evidence type="ECO:0000313" key="1">
    <source>
        <dbReference type="EMBL" id="MFC4296148.1"/>
    </source>
</evidence>
<sequence>MTHSPDKFTPPRPALRADRLDDLQIYKRLHALIAELEDMAERCWSLAAATALKVVVQLIRTVASGLWRAMDKKEE</sequence>
<name>A0ABV8RRX2_9SPHN</name>
<proteinExistence type="predicted"/>